<dbReference type="Gene3D" id="3.40.50.2000">
    <property type="entry name" value="Glycogen Phosphorylase B"/>
    <property type="match status" value="2"/>
</dbReference>
<dbReference type="AlphaFoldDB" id="H8XUD1"/>
<keyword evidence="4" id="KW-0328">Glycosyltransferase</keyword>
<dbReference type="Proteomes" id="UP000007599">
    <property type="component" value="Chromosome I"/>
</dbReference>
<dbReference type="KEGG" id="fin:KQS_04730"/>
<protein>
    <submittedName>
        <fullName evidence="4">Putative mannosyltransferase, Glycosyl transferase, group 4 family protein</fullName>
    </submittedName>
</protein>
<sequence>MVKVFLESHNIKNRAGGLGTFNYELIKAIANQNLSNLTITLNTPNPSELENEFPSIFTYKKYTSLQRHKLFRIRTKYDVWHSLNQNTKIEPGTKPKKYILTIHDVNFVEEHSSDMSHPKNKLFIEKLNRADVITYISNFAKEQTHQYFNVPKVDEKIIYNGNPIITDLDCSNFVSSIPVDKPFFFSLGDFIERKNFHSIVLMMKYMPEYNLIISGNNDKEYGNFIRNLIEKEHLSNVFLTGKISDTAKQFYMKNCEAFLFPSIREGFGLPPIEAMYFGKPVFLSTKTSLPEVGGDAAFYWDNFSPEYMKNEVLSQLNYYNLNKSALELKIKERAAFFDWNKAAREYLKLYTI</sequence>
<reference evidence="5" key="2">
    <citation type="submission" date="2012-03" db="EMBL/GenBank/DDBJ databases">
        <title>Complete genome sequence of Flavobacterium indicum GPTSA100-9T, isolated from warm spring water.</title>
        <authorList>
            <person name="Barbier P."/>
            <person name="Houel A."/>
            <person name="Loux V."/>
            <person name="Poulain J."/>
            <person name="Bernardet J.-F."/>
            <person name="Touchon M."/>
            <person name="Duchaud E."/>
        </authorList>
    </citation>
    <scope>NUCLEOTIDE SEQUENCE [LARGE SCALE GENOMIC DNA]</scope>
    <source>
        <strain evidence="5">DSM 17447 / CIP 109464 / GPTSA100-9</strain>
    </source>
</reference>
<proteinExistence type="predicted"/>
<dbReference type="eggNOG" id="COG0438">
    <property type="taxonomic scope" value="Bacteria"/>
</dbReference>
<dbReference type="RefSeq" id="WP_014388055.1">
    <property type="nucleotide sequence ID" value="NC_017025.1"/>
</dbReference>
<evidence type="ECO:0000313" key="4">
    <source>
        <dbReference type="EMBL" id="CCG52914.1"/>
    </source>
</evidence>
<dbReference type="HOGENOM" id="CLU_009583_27_1_10"/>
<feature type="domain" description="Glycosyltransferase subfamily 4-like N-terminal" evidence="3">
    <location>
        <begin position="16"/>
        <end position="161"/>
    </location>
</feature>
<dbReference type="PANTHER" id="PTHR46401">
    <property type="entry name" value="GLYCOSYLTRANSFERASE WBBK-RELATED"/>
    <property type="match status" value="1"/>
</dbReference>
<dbReference type="EMBL" id="HE774682">
    <property type="protein sequence ID" value="CCG52914.1"/>
    <property type="molecule type" value="Genomic_DNA"/>
</dbReference>
<feature type="domain" description="Glycosyl transferase family 1" evidence="2">
    <location>
        <begin position="174"/>
        <end position="313"/>
    </location>
</feature>
<dbReference type="Pfam" id="PF00534">
    <property type="entry name" value="Glycos_transf_1"/>
    <property type="match status" value="1"/>
</dbReference>
<dbReference type="InterPro" id="IPR028098">
    <property type="entry name" value="Glyco_trans_4-like_N"/>
</dbReference>
<keyword evidence="5" id="KW-1185">Reference proteome</keyword>
<name>H8XUD1_FLAIG</name>
<gene>
    <name evidence="4" type="ordered locus">KQS_04730</name>
</gene>
<keyword evidence="1 4" id="KW-0808">Transferase</keyword>
<dbReference type="CDD" id="cd03809">
    <property type="entry name" value="GT4_MtfB-like"/>
    <property type="match status" value="1"/>
</dbReference>
<evidence type="ECO:0000313" key="5">
    <source>
        <dbReference type="Proteomes" id="UP000007599"/>
    </source>
</evidence>
<dbReference type="InterPro" id="IPR001296">
    <property type="entry name" value="Glyco_trans_1"/>
</dbReference>
<dbReference type="SUPFAM" id="SSF53756">
    <property type="entry name" value="UDP-Glycosyltransferase/glycogen phosphorylase"/>
    <property type="match status" value="1"/>
</dbReference>
<evidence type="ECO:0000256" key="1">
    <source>
        <dbReference type="ARBA" id="ARBA00022679"/>
    </source>
</evidence>
<reference evidence="4 5" key="1">
    <citation type="journal article" date="2012" name="J. Bacteriol.">
        <title>Complete Genome Sequence of Flavobacterium indicum GPSTA100-9T, Isolated from Warm Spring Water.</title>
        <authorList>
            <person name="Barbier P."/>
            <person name="Houel A."/>
            <person name="Loux V."/>
            <person name="Poulain J."/>
            <person name="Bernardet J.F."/>
            <person name="Touchon M."/>
            <person name="Duchaud E."/>
        </authorList>
    </citation>
    <scope>NUCLEOTIDE SEQUENCE [LARGE SCALE GENOMIC DNA]</scope>
    <source>
        <strain evidence="5">DSM 17447 / CIP 109464 / GPTSA100-9</strain>
    </source>
</reference>
<accession>H8XUD1</accession>
<dbReference type="Pfam" id="PF13439">
    <property type="entry name" value="Glyco_transf_4"/>
    <property type="match status" value="1"/>
</dbReference>
<organism evidence="4 5">
    <name type="scientific">Flavobacterium indicum (strain DSM 17447 / CIP 109464 / GPTSA100-9)</name>
    <dbReference type="NCBI Taxonomy" id="1094466"/>
    <lineage>
        <taxon>Bacteria</taxon>
        <taxon>Pseudomonadati</taxon>
        <taxon>Bacteroidota</taxon>
        <taxon>Flavobacteriia</taxon>
        <taxon>Flavobacteriales</taxon>
        <taxon>Flavobacteriaceae</taxon>
        <taxon>Flavobacterium</taxon>
    </lineage>
</organism>
<evidence type="ECO:0000259" key="3">
    <source>
        <dbReference type="Pfam" id="PF13439"/>
    </source>
</evidence>
<dbReference type="PATRIC" id="fig|1094466.5.peg.924"/>
<dbReference type="GO" id="GO:0009103">
    <property type="term" value="P:lipopolysaccharide biosynthetic process"/>
    <property type="evidence" value="ECO:0007669"/>
    <property type="project" value="TreeGrafter"/>
</dbReference>
<dbReference type="PANTHER" id="PTHR46401:SF2">
    <property type="entry name" value="GLYCOSYLTRANSFERASE WBBK-RELATED"/>
    <property type="match status" value="1"/>
</dbReference>
<evidence type="ECO:0000259" key="2">
    <source>
        <dbReference type="Pfam" id="PF00534"/>
    </source>
</evidence>
<dbReference type="OrthoDB" id="9801609at2"/>
<dbReference type="STRING" id="1094466.KQS_04730"/>
<dbReference type="GO" id="GO:0016757">
    <property type="term" value="F:glycosyltransferase activity"/>
    <property type="evidence" value="ECO:0007669"/>
    <property type="project" value="UniProtKB-KW"/>
</dbReference>